<feature type="chain" id="PRO_5014371106" description="Tail specific protease domain-containing protein" evidence="1">
    <location>
        <begin position="25"/>
        <end position="490"/>
    </location>
</feature>
<reference evidence="4 5" key="2">
    <citation type="submission" date="2017-11" db="EMBL/GenBank/DDBJ databases">
        <authorList>
            <person name="Han C.G."/>
        </authorList>
    </citation>
    <scope>NUCLEOTIDE SEQUENCE [LARGE SCALE GENOMIC DNA]</scope>
    <source>
        <strain evidence="5">ATCC 43555</strain>
        <strain evidence="4">ATCC43555</strain>
    </source>
</reference>
<organism evidence="4 5">
    <name type="scientific">Pseudoalteromonas carrageenovora IAM 12662</name>
    <dbReference type="NCBI Taxonomy" id="1314868"/>
    <lineage>
        <taxon>Bacteria</taxon>
        <taxon>Pseudomonadati</taxon>
        <taxon>Pseudomonadota</taxon>
        <taxon>Gammaproteobacteria</taxon>
        <taxon>Alteromonadales</taxon>
        <taxon>Pseudoalteromonadaceae</taxon>
        <taxon>Pseudoalteromonas</taxon>
    </lineage>
</organism>
<reference evidence="3 6" key="1">
    <citation type="submission" date="2015-06" db="EMBL/GenBank/DDBJ databases">
        <title>Genome sequence of Pseudoalteromonas carrageenovora.</title>
        <authorList>
            <person name="Xie B.-B."/>
            <person name="Rong J.-C."/>
            <person name="Qin Q.-L."/>
            <person name="Zhang Y.-Z."/>
        </authorList>
    </citation>
    <scope>NUCLEOTIDE SEQUENCE [LARGE SCALE GENOMIC DNA]</scope>
    <source>
        <strain evidence="3 6">IAM 12662</strain>
    </source>
</reference>
<protein>
    <recommendedName>
        <fullName evidence="2">Tail specific protease domain-containing protein</fullName>
    </recommendedName>
</protein>
<dbReference type="RefSeq" id="WP_104643942.1">
    <property type="nucleotide sequence ID" value="NZ_AQGW01000025.1"/>
</dbReference>
<dbReference type="Gene3D" id="3.90.226.10">
    <property type="entry name" value="2-enoyl-CoA Hydratase, Chain A, domain 1"/>
    <property type="match status" value="1"/>
</dbReference>
<feature type="signal peptide" evidence="1">
    <location>
        <begin position="1"/>
        <end position="24"/>
    </location>
</feature>
<dbReference type="Pfam" id="PF03572">
    <property type="entry name" value="Peptidase_S41"/>
    <property type="match status" value="1"/>
</dbReference>
<evidence type="ECO:0000256" key="1">
    <source>
        <dbReference type="SAM" id="SignalP"/>
    </source>
</evidence>
<dbReference type="GO" id="GO:0008236">
    <property type="term" value="F:serine-type peptidase activity"/>
    <property type="evidence" value="ECO:0007669"/>
    <property type="project" value="InterPro"/>
</dbReference>
<dbReference type="SUPFAM" id="SSF52096">
    <property type="entry name" value="ClpP/crotonase"/>
    <property type="match status" value="1"/>
</dbReference>
<accession>A0A2K4XEX7</accession>
<dbReference type="EMBL" id="LT965929">
    <property type="protein sequence ID" value="SOU42834.1"/>
    <property type="molecule type" value="Genomic_DNA"/>
</dbReference>
<dbReference type="InterPro" id="IPR029045">
    <property type="entry name" value="ClpP/crotonase-like_dom_sf"/>
</dbReference>
<dbReference type="AlphaFoldDB" id="A0A2K4XEX7"/>
<dbReference type="GeneID" id="93665543"/>
<dbReference type="Proteomes" id="UP000238288">
    <property type="component" value="Chromosome PCAR9b"/>
</dbReference>
<evidence type="ECO:0000313" key="4">
    <source>
        <dbReference type="EMBL" id="SOU42834.1"/>
    </source>
</evidence>
<evidence type="ECO:0000259" key="2">
    <source>
        <dbReference type="Pfam" id="PF03572"/>
    </source>
</evidence>
<evidence type="ECO:0000313" key="6">
    <source>
        <dbReference type="Proteomes" id="UP000615003"/>
    </source>
</evidence>
<proteinExistence type="predicted"/>
<dbReference type="InterPro" id="IPR005151">
    <property type="entry name" value="Tail-specific_protease"/>
</dbReference>
<keyword evidence="6" id="KW-1185">Reference proteome</keyword>
<dbReference type="Proteomes" id="UP000615003">
    <property type="component" value="Unassembled WGS sequence"/>
</dbReference>
<dbReference type="OrthoDB" id="7266775at2"/>
<sequence length="490" mass="54979">MTIKTKITNYVLLPILLLPAVVNAAQEHAEPTTKAQWRSITERDIEAAYSITAHNHPGMFDVNNPTFPDLLKKAKAEALTLSAQASGPQVHAAAISRFSTILQDGHAGAFSSVDRPARRWPGFRTVWRGDALKVYYSENKNISKGDVVSQCDGQSTEILIRERVFKFHGEVAQPGHWWQQGWRLLIDEGNPFLTPLKECEFVKANGDTYTHVLNWSVRPKSVSKHLENAHNGDELPIDLTWPEKNTAWIAMPSFSSTEKQTAAYNKVFEKIQQQRNKLLNAKAVVLDLRHNQGGSSYWGLQIARELWGKNVVEQKENNTFQNEQVWWRASKDNTDYVESLLDVVKDQPEVLKIVKTVAAGMSLSLKSGDPFYVEQETNTLNNLPQEPLVSDFKTKVFVIVPPQCASACLDALDKFKLFENTTLFGAPSSADSLYMEVRLADLPSGLGKVVVPNKVYVNRARGAGDFYKPDVAYNGIDWTINVLLEQIKNL</sequence>
<evidence type="ECO:0000313" key="5">
    <source>
        <dbReference type="Proteomes" id="UP000238288"/>
    </source>
</evidence>
<evidence type="ECO:0000313" key="3">
    <source>
        <dbReference type="EMBL" id="MBE0384451.1"/>
    </source>
</evidence>
<dbReference type="EMBL" id="AQGW01000025">
    <property type="protein sequence ID" value="MBE0384451.1"/>
    <property type="molecule type" value="Genomic_DNA"/>
</dbReference>
<name>A0A2K4XEX7_PSEVC</name>
<gene>
    <name evidence="4" type="ORF">PCAR9_B0361</name>
    <name evidence="3" type="ORF">PCARR_b0427</name>
</gene>
<dbReference type="GO" id="GO:0006508">
    <property type="term" value="P:proteolysis"/>
    <property type="evidence" value="ECO:0007669"/>
    <property type="project" value="InterPro"/>
</dbReference>
<feature type="domain" description="Tail specific protease" evidence="2">
    <location>
        <begin position="246"/>
        <end position="435"/>
    </location>
</feature>
<keyword evidence="1" id="KW-0732">Signal</keyword>